<dbReference type="EMBL" id="BAABRU010000056">
    <property type="protein sequence ID" value="GAA5531515.1"/>
    <property type="molecule type" value="Genomic_DNA"/>
</dbReference>
<proteinExistence type="predicted"/>
<dbReference type="RefSeq" id="WP_345725066.1">
    <property type="nucleotide sequence ID" value="NZ_BAABRU010000056.1"/>
</dbReference>
<keyword evidence="2" id="KW-1185">Reference proteome</keyword>
<reference evidence="1 2" key="1">
    <citation type="submission" date="2024-02" db="EMBL/GenBank/DDBJ databases">
        <title>Herpetosiphon gulosus NBRC 112829.</title>
        <authorList>
            <person name="Ichikawa N."/>
            <person name="Katano-Makiyama Y."/>
            <person name="Hidaka K."/>
        </authorList>
    </citation>
    <scope>NUCLEOTIDE SEQUENCE [LARGE SCALE GENOMIC DNA]</scope>
    <source>
        <strain evidence="1 2">NBRC 112829</strain>
    </source>
</reference>
<evidence type="ECO:0000313" key="2">
    <source>
        <dbReference type="Proteomes" id="UP001428290"/>
    </source>
</evidence>
<sequence length="126" mass="14758">MYRRYQSLLFFAVIFTLLNPTISKASTNYIASGRLYFYNYDNALNPIRFARIVLYEINGTTKREVCRTYTTYIGEFSCRFTWNEVDGPDIQYFVFATDDRSVYVANDNEVADRESITYLAESPIIN</sequence>
<name>A0ABP9X801_9CHLR</name>
<organism evidence="1 2">
    <name type="scientific">Herpetosiphon gulosus</name>
    <dbReference type="NCBI Taxonomy" id="1973496"/>
    <lineage>
        <taxon>Bacteria</taxon>
        <taxon>Bacillati</taxon>
        <taxon>Chloroflexota</taxon>
        <taxon>Chloroflexia</taxon>
        <taxon>Herpetosiphonales</taxon>
        <taxon>Herpetosiphonaceae</taxon>
        <taxon>Herpetosiphon</taxon>
    </lineage>
</organism>
<evidence type="ECO:0000313" key="1">
    <source>
        <dbReference type="EMBL" id="GAA5531515.1"/>
    </source>
</evidence>
<dbReference type="Proteomes" id="UP001428290">
    <property type="component" value="Unassembled WGS sequence"/>
</dbReference>
<comment type="caution">
    <text evidence="1">The sequence shown here is derived from an EMBL/GenBank/DDBJ whole genome shotgun (WGS) entry which is preliminary data.</text>
</comment>
<gene>
    <name evidence="1" type="ORF">Hgul01_05340</name>
</gene>
<protein>
    <submittedName>
        <fullName evidence="1">Uncharacterized protein</fullName>
    </submittedName>
</protein>
<accession>A0ABP9X801</accession>